<dbReference type="STRING" id="274537.BIU88_06245"/>
<keyword evidence="9" id="KW-1185">Reference proteome</keyword>
<evidence type="ECO:0000256" key="5">
    <source>
        <dbReference type="ARBA" id="ARBA00023098"/>
    </source>
</evidence>
<sequence length="412" mass="47349">MLDNLFQQRLENLLDAANITIDGNRPWDIRVHDRRMFRKTILEGNLGFGESYMEGWWECDDLEELFFRILSAGVDQQLVTLTVVMEYLQGALLNLQKPARAFTVGKHHYDAGNDLFRAMLDPWMMYSCACWRDAESLEMAQENKLCLIFDKLALEPGMRLLDIGCGWGGAARFAAERYGAKVVGITVSQEQASFAREFCKEFDVDIRLMDYRQLEGAFDRIVSIGMLEHVGYKNYRTYFDIARSCLKPEGRMLVQSIGSNAPVTGTDPWIEKYIFPNSMLPSISQISGGFEGRFVLEDWHSLSYDYALTLKAWERNVTRNWPSLKSSYDEKFYRMWRYYLLSCAGAFRARTIQLWQILLTPSGIKGECCIPHQPARRSFRDKDNGLAKSLRMPAPGRGQRREFPRSGAAAES</sequence>
<dbReference type="GO" id="GO:0032259">
    <property type="term" value="P:methylation"/>
    <property type="evidence" value="ECO:0007669"/>
    <property type="project" value="UniProtKB-KW"/>
</dbReference>
<dbReference type="InterPro" id="IPR029063">
    <property type="entry name" value="SAM-dependent_MTases_sf"/>
</dbReference>
<dbReference type="Proteomes" id="UP000095185">
    <property type="component" value="Chromosome"/>
</dbReference>
<dbReference type="KEGG" id="clz:BIU88_06245"/>
<dbReference type="PANTHER" id="PTHR43667">
    <property type="entry name" value="CYCLOPROPANE-FATTY-ACYL-PHOSPHOLIPID SYNTHASE"/>
    <property type="match status" value="1"/>
</dbReference>
<evidence type="ECO:0000256" key="7">
    <source>
        <dbReference type="SAM" id="MobiDB-lite"/>
    </source>
</evidence>
<organism evidence="8 9">
    <name type="scientific">Chlorobaculum limnaeum</name>
    <dbReference type="NCBI Taxonomy" id="274537"/>
    <lineage>
        <taxon>Bacteria</taxon>
        <taxon>Pseudomonadati</taxon>
        <taxon>Chlorobiota</taxon>
        <taxon>Chlorobiia</taxon>
        <taxon>Chlorobiales</taxon>
        <taxon>Chlorobiaceae</taxon>
        <taxon>Chlorobaculum</taxon>
    </lineage>
</organism>
<protein>
    <submittedName>
        <fullName evidence="8">Cyclopropane-fatty-acyl-phospholipid synthase</fullName>
    </submittedName>
</protein>
<dbReference type="PIRSF" id="PIRSF003085">
    <property type="entry name" value="CMAS"/>
    <property type="match status" value="1"/>
</dbReference>
<dbReference type="InterPro" id="IPR003333">
    <property type="entry name" value="CMAS"/>
</dbReference>
<dbReference type="GO" id="GO:0008168">
    <property type="term" value="F:methyltransferase activity"/>
    <property type="evidence" value="ECO:0007669"/>
    <property type="project" value="UniProtKB-KW"/>
</dbReference>
<evidence type="ECO:0000313" key="8">
    <source>
        <dbReference type="EMBL" id="AOS83785.1"/>
    </source>
</evidence>
<dbReference type="GO" id="GO:0008610">
    <property type="term" value="P:lipid biosynthetic process"/>
    <property type="evidence" value="ECO:0007669"/>
    <property type="project" value="InterPro"/>
</dbReference>
<feature type="region of interest" description="Disordered" evidence="7">
    <location>
        <begin position="375"/>
        <end position="412"/>
    </location>
</feature>
<evidence type="ECO:0000256" key="3">
    <source>
        <dbReference type="ARBA" id="ARBA00022679"/>
    </source>
</evidence>
<proteinExistence type="inferred from homology"/>
<keyword evidence="4" id="KW-0949">S-adenosyl-L-methionine</keyword>
<dbReference type="InterPro" id="IPR050723">
    <property type="entry name" value="CFA/CMAS"/>
</dbReference>
<evidence type="ECO:0000256" key="1">
    <source>
        <dbReference type="ARBA" id="ARBA00010815"/>
    </source>
</evidence>
<dbReference type="NCBIfam" id="NF008686">
    <property type="entry name" value="PRK11705.1"/>
    <property type="match status" value="1"/>
</dbReference>
<feature type="active site" evidence="6">
    <location>
        <position position="343"/>
    </location>
</feature>
<dbReference type="EMBL" id="CP017305">
    <property type="protein sequence ID" value="AOS83785.1"/>
    <property type="molecule type" value="Genomic_DNA"/>
</dbReference>
<dbReference type="CDD" id="cd02440">
    <property type="entry name" value="AdoMet_MTases"/>
    <property type="match status" value="1"/>
</dbReference>
<keyword evidence="3" id="KW-0808">Transferase</keyword>
<dbReference type="OrthoDB" id="9782855at2"/>
<gene>
    <name evidence="8" type="ORF">BIU88_06245</name>
</gene>
<dbReference type="Gene3D" id="3.40.50.150">
    <property type="entry name" value="Vaccinia Virus protein VP39"/>
    <property type="match status" value="1"/>
</dbReference>
<accession>A0A1D8D2J2</accession>
<keyword evidence="2" id="KW-0489">Methyltransferase</keyword>
<dbReference type="SUPFAM" id="SSF53335">
    <property type="entry name" value="S-adenosyl-L-methionine-dependent methyltransferases"/>
    <property type="match status" value="1"/>
</dbReference>
<dbReference type="PANTHER" id="PTHR43667:SF1">
    <property type="entry name" value="CYCLOPROPANE-FATTY-ACYL-PHOSPHOLIPID SYNTHASE"/>
    <property type="match status" value="1"/>
</dbReference>
<keyword evidence="5" id="KW-0443">Lipid metabolism</keyword>
<dbReference type="RefSeq" id="WP_069809673.1">
    <property type="nucleotide sequence ID" value="NZ_CP017305.1"/>
</dbReference>
<evidence type="ECO:0000256" key="2">
    <source>
        <dbReference type="ARBA" id="ARBA00022603"/>
    </source>
</evidence>
<dbReference type="AlphaFoldDB" id="A0A1D8D2J2"/>
<dbReference type="Pfam" id="PF02353">
    <property type="entry name" value="CMAS"/>
    <property type="match status" value="1"/>
</dbReference>
<comment type="similarity">
    <text evidence="1">Belongs to the CFA/CMAS family.</text>
</comment>
<name>A0A1D8D2J2_CHLLM</name>
<evidence type="ECO:0000256" key="6">
    <source>
        <dbReference type="PIRSR" id="PIRSR003085-1"/>
    </source>
</evidence>
<reference evidence="8" key="1">
    <citation type="submission" date="2016-09" db="EMBL/GenBank/DDBJ databases">
        <title>Genome sequence of Chlorobaculum limnaeum.</title>
        <authorList>
            <person name="Liu Z."/>
            <person name="Tank M."/>
            <person name="Bryant D.A."/>
        </authorList>
    </citation>
    <scope>NUCLEOTIDE SEQUENCE [LARGE SCALE GENOMIC DNA]</scope>
    <source>
        <strain evidence="8">DSM 1677</strain>
    </source>
</reference>
<evidence type="ECO:0000313" key="9">
    <source>
        <dbReference type="Proteomes" id="UP000095185"/>
    </source>
</evidence>
<evidence type="ECO:0000256" key="4">
    <source>
        <dbReference type="ARBA" id="ARBA00022691"/>
    </source>
</evidence>